<keyword evidence="2" id="KW-0472">Membrane</keyword>
<sequence length="171" mass="18373">MNALLGTLRRHAALVLAVLLLAGAGVAFWQADRARAADNVDNRAIVDDRATTDVQSAVAAALVRVLSYDYANPKATEQAADDLLAGAAREQYDTLFAALKEKAPDQKLTLTAQVQVAAVKELHGDRAELLVFLDQASQRATDDEASYSAAQLEVQAERRDGTWKVTGIEPL</sequence>
<dbReference type="AlphaFoldDB" id="A0A7J5DQZ2"/>
<evidence type="ECO:0000256" key="1">
    <source>
        <dbReference type="ARBA" id="ARBA00004370"/>
    </source>
</evidence>
<dbReference type="EMBL" id="WBVM01000006">
    <property type="protein sequence ID" value="KAB2807162.1"/>
    <property type="molecule type" value="Genomic_DNA"/>
</dbReference>
<dbReference type="Proteomes" id="UP000449906">
    <property type="component" value="Unassembled WGS sequence"/>
</dbReference>
<dbReference type="PANTHER" id="PTHR37042:SF4">
    <property type="entry name" value="OUTER MEMBRANE PROTEIN RV1973"/>
    <property type="match status" value="1"/>
</dbReference>
<evidence type="ECO:0000256" key="2">
    <source>
        <dbReference type="ARBA" id="ARBA00023136"/>
    </source>
</evidence>
<gene>
    <name evidence="3" type="ORF">F9L07_27085</name>
</gene>
<proteinExistence type="predicted"/>
<name>A0A7J5DQZ2_NOCSI</name>
<evidence type="ECO:0008006" key="5">
    <source>
        <dbReference type="Google" id="ProtNLM"/>
    </source>
</evidence>
<comment type="subcellular location">
    <subcellularLocation>
        <location evidence="1">Membrane</location>
    </subcellularLocation>
</comment>
<organism evidence="3 4">
    <name type="scientific">Nocardioides simplex</name>
    <name type="common">Arthrobacter simplex</name>
    <dbReference type="NCBI Taxonomy" id="2045"/>
    <lineage>
        <taxon>Bacteria</taxon>
        <taxon>Bacillati</taxon>
        <taxon>Actinomycetota</taxon>
        <taxon>Actinomycetes</taxon>
        <taxon>Propionibacteriales</taxon>
        <taxon>Nocardioidaceae</taxon>
        <taxon>Pimelobacter</taxon>
    </lineage>
</organism>
<dbReference type="PANTHER" id="PTHR37042">
    <property type="entry name" value="OUTER MEMBRANE PROTEIN RV1973"/>
    <property type="match status" value="1"/>
</dbReference>
<evidence type="ECO:0000313" key="4">
    <source>
        <dbReference type="Proteomes" id="UP000449906"/>
    </source>
</evidence>
<dbReference type="GO" id="GO:0016020">
    <property type="term" value="C:membrane"/>
    <property type="evidence" value="ECO:0007669"/>
    <property type="project" value="UniProtKB-SubCell"/>
</dbReference>
<reference evidence="3 4" key="1">
    <citation type="submission" date="2019-09" db="EMBL/GenBank/DDBJ databases">
        <title>Pimelobacter sp. isolated from Paulinella.</title>
        <authorList>
            <person name="Jeong S.E."/>
        </authorList>
    </citation>
    <scope>NUCLEOTIDE SEQUENCE [LARGE SCALE GENOMIC DNA]</scope>
    <source>
        <strain evidence="3 4">Pch-N</strain>
    </source>
</reference>
<evidence type="ECO:0000313" key="3">
    <source>
        <dbReference type="EMBL" id="KAB2807162.1"/>
    </source>
</evidence>
<dbReference type="RefSeq" id="WP_151583038.1">
    <property type="nucleotide sequence ID" value="NZ_WBVM01000006.1"/>
</dbReference>
<accession>A0A7J5DQZ2</accession>
<comment type="caution">
    <text evidence="3">The sequence shown here is derived from an EMBL/GenBank/DDBJ whole genome shotgun (WGS) entry which is preliminary data.</text>
</comment>
<protein>
    <recommendedName>
        <fullName evidence="5">Mce-associated membrane protein</fullName>
    </recommendedName>
</protein>